<reference evidence="1 2" key="1">
    <citation type="submission" date="2017-08" db="EMBL/GenBank/DDBJ databases">
        <title>Mesorhizobium wenxinae sp. nov., a novel rhizobial species isolated from root nodules of chickpea (Cicer arietinum L.).</title>
        <authorList>
            <person name="Zhang J."/>
        </authorList>
    </citation>
    <scope>NUCLEOTIDE SEQUENCE [LARGE SCALE GENOMIC DNA]</scope>
    <source>
        <strain evidence="1 2">SDW018</strain>
    </source>
</reference>
<evidence type="ECO:0000313" key="2">
    <source>
        <dbReference type="Proteomes" id="UP000216442"/>
    </source>
</evidence>
<proteinExistence type="predicted"/>
<comment type="caution">
    <text evidence="1">The sequence shown here is derived from an EMBL/GenBank/DDBJ whole genome shotgun (WGS) entry which is preliminary data.</text>
</comment>
<dbReference type="Proteomes" id="UP000216442">
    <property type="component" value="Unassembled WGS sequence"/>
</dbReference>
<dbReference type="RefSeq" id="WP_095491467.1">
    <property type="nucleotide sequence ID" value="NZ_NPKJ01000019.1"/>
</dbReference>
<dbReference type="AlphaFoldDB" id="A0A271LT40"/>
<name>A0A271LT40_9HYPH</name>
<protein>
    <submittedName>
        <fullName evidence="1">Uncharacterized protein</fullName>
    </submittedName>
</protein>
<dbReference type="PROSITE" id="PS51257">
    <property type="entry name" value="PROKAR_LIPOPROTEIN"/>
    <property type="match status" value="1"/>
</dbReference>
<gene>
    <name evidence="1" type="ORF">CIT26_04625</name>
</gene>
<sequence length="253" mass="28289">MSRMGHRWRTAVVLVAMSLLLSGCITTRLKRLEIRQLETQLQGMKDTEAYLRTKPTLGSSYDARLFLRGDVFNRFLAGLDNYKVPLPSPRGAVLTVSHTELKFDDGPPQVTINASAVDRSGKVEVRVRIRADLIMVAYPAKGEIATRFEIREIVPDVRISIFRLRQLLFVGALLRLKGQELADALPAITIPLKGDLPIALDPSPTSQIAMGNNGTLYVRQDLPHLSLGYHYRAERVITLADGIHVFFKLDRTS</sequence>
<accession>A0A271LT40</accession>
<organism evidence="1 2">
    <name type="scientific">Mesorhizobium temperatum</name>
    <dbReference type="NCBI Taxonomy" id="241416"/>
    <lineage>
        <taxon>Bacteria</taxon>
        <taxon>Pseudomonadati</taxon>
        <taxon>Pseudomonadota</taxon>
        <taxon>Alphaproteobacteria</taxon>
        <taxon>Hyphomicrobiales</taxon>
        <taxon>Phyllobacteriaceae</taxon>
        <taxon>Mesorhizobium</taxon>
    </lineage>
</organism>
<keyword evidence="2" id="KW-1185">Reference proteome</keyword>
<evidence type="ECO:0000313" key="1">
    <source>
        <dbReference type="EMBL" id="PAQ11303.1"/>
    </source>
</evidence>
<dbReference type="EMBL" id="NPKJ01000019">
    <property type="protein sequence ID" value="PAQ11303.1"/>
    <property type="molecule type" value="Genomic_DNA"/>
</dbReference>